<protein>
    <recommendedName>
        <fullName evidence="1">Bacterial sugar transferase domain-containing protein</fullName>
    </recommendedName>
</protein>
<dbReference type="Pfam" id="PF02397">
    <property type="entry name" value="Bac_transf"/>
    <property type="match status" value="1"/>
</dbReference>
<evidence type="ECO:0000313" key="3">
    <source>
        <dbReference type="Proteomes" id="UP001247805"/>
    </source>
</evidence>
<accession>A0ABU3T160</accession>
<comment type="caution">
    <text evidence="2">The sequence shown here is derived from an EMBL/GenBank/DDBJ whole genome shotgun (WGS) entry which is preliminary data.</text>
</comment>
<evidence type="ECO:0000313" key="2">
    <source>
        <dbReference type="EMBL" id="MDU0356014.1"/>
    </source>
</evidence>
<dbReference type="EMBL" id="JAWDIO010000002">
    <property type="protein sequence ID" value="MDU0356014.1"/>
    <property type="molecule type" value="Genomic_DNA"/>
</dbReference>
<feature type="domain" description="Bacterial sugar transferase" evidence="1">
    <location>
        <begin position="1"/>
        <end position="37"/>
    </location>
</feature>
<sequence>MQGKMSIVGPRPHAVAHNEQYRKLVEGYMLRHKVRPMIPD</sequence>
<dbReference type="InterPro" id="IPR003362">
    <property type="entry name" value="Bact_transf"/>
</dbReference>
<dbReference type="Proteomes" id="UP001247805">
    <property type="component" value="Unassembled WGS sequence"/>
</dbReference>
<gene>
    <name evidence="2" type="ORF">RS130_20845</name>
</gene>
<name>A0ABU3T160_9ALTE</name>
<proteinExistence type="predicted"/>
<organism evidence="2 3">
    <name type="scientific">Paraglaciecola aquimarina</name>
    <dbReference type="NCBI Taxonomy" id="1235557"/>
    <lineage>
        <taxon>Bacteria</taxon>
        <taxon>Pseudomonadati</taxon>
        <taxon>Pseudomonadota</taxon>
        <taxon>Gammaproteobacteria</taxon>
        <taxon>Alteromonadales</taxon>
        <taxon>Alteromonadaceae</taxon>
        <taxon>Paraglaciecola</taxon>
    </lineage>
</organism>
<keyword evidence="3" id="KW-1185">Reference proteome</keyword>
<evidence type="ECO:0000259" key="1">
    <source>
        <dbReference type="Pfam" id="PF02397"/>
    </source>
</evidence>
<reference evidence="2 3" key="1">
    <citation type="submission" date="2023-10" db="EMBL/GenBank/DDBJ databases">
        <title>Glaciecola aquimarina strain GGW-M5 nov., isolated from a coastal seawater.</title>
        <authorList>
            <person name="Bayburt H."/>
            <person name="Kim J.M."/>
            <person name="Choi B.J."/>
            <person name="Jeon C.O."/>
        </authorList>
    </citation>
    <scope>NUCLEOTIDE SEQUENCE [LARGE SCALE GENOMIC DNA]</scope>
    <source>
        <strain evidence="2 3">KCTC 32108</strain>
    </source>
</reference>